<evidence type="ECO:0000256" key="3">
    <source>
        <dbReference type="ARBA" id="ARBA00010728"/>
    </source>
</evidence>
<feature type="coiled-coil region" evidence="15">
    <location>
        <begin position="51"/>
        <end position="90"/>
    </location>
</feature>
<comment type="function">
    <text evidence="12">Catalyzes the attachment of serine to tRNA(Ser). Is also able to aminoacylate tRNA(Sec) with serine, to form the misacylated tRNA L-seryl-tRNA(Sec), which will be further converted into selenocysteinyl-tRNA(Sec).</text>
</comment>
<feature type="binding site" evidence="12 14">
    <location>
        <begin position="262"/>
        <end position="264"/>
    </location>
    <ligand>
        <name>ATP</name>
        <dbReference type="ChEBI" id="CHEBI:30616"/>
    </ligand>
</feature>
<evidence type="ECO:0000256" key="7">
    <source>
        <dbReference type="ARBA" id="ARBA00022840"/>
    </source>
</evidence>
<accession>A0A6L3STZ9</accession>
<comment type="catalytic activity">
    <reaction evidence="11 12">
        <text>tRNA(Ser) + L-serine + ATP = L-seryl-tRNA(Ser) + AMP + diphosphate + H(+)</text>
        <dbReference type="Rhea" id="RHEA:12292"/>
        <dbReference type="Rhea" id="RHEA-COMP:9669"/>
        <dbReference type="Rhea" id="RHEA-COMP:9703"/>
        <dbReference type="ChEBI" id="CHEBI:15378"/>
        <dbReference type="ChEBI" id="CHEBI:30616"/>
        <dbReference type="ChEBI" id="CHEBI:33019"/>
        <dbReference type="ChEBI" id="CHEBI:33384"/>
        <dbReference type="ChEBI" id="CHEBI:78442"/>
        <dbReference type="ChEBI" id="CHEBI:78533"/>
        <dbReference type="ChEBI" id="CHEBI:456215"/>
        <dbReference type="EC" id="6.1.1.11"/>
    </reaction>
</comment>
<dbReference type="PIRSF" id="PIRSF001529">
    <property type="entry name" value="Ser-tRNA-synth_IIa"/>
    <property type="match status" value="1"/>
</dbReference>
<dbReference type="EMBL" id="VZZK01000024">
    <property type="protein sequence ID" value="KAB1077067.1"/>
    <property type="molecule type" value="Genomic_DNA"/>
</dbReference>
<dbReference type="OrthoDB" id="9804647at2"/>
<evidence type="ECO:0000256" key="12">
    <source>
        <dbReference type="HAMAP-Rule" id="MF_00176"/>
    </source>
</evidence>
<name>A0A6L3STZ9_9HYPH</name>
<dbReference type="SUPFAM" id="SSF46589">
    <property type="entry name" value="tRNA-binding arm"/>
    <property type="match status" value="1"/>
</dbReference>
<evidence type="ECO:0000256" key="6">
    <source>
        <dbReference type="ARBA" id="ARBA00022741"/>
    </source>
</evidence>
<dbReference type="EC" id="6.1.1.11" evidence="12"/>
<reference evidence="18 19" key="1">
    <citation type="submission" date="2019-09" db="EMBL/GenBank/DDBJ databases">
        <title>YIM 48816 draft genome.</title>
        <authorList>
            <person name="Jiang L."/>
        </authorList>
    </citation>
    <scope>NUCLEOTIDE SEQUENCE [LARGE SCALE GENOMIC DNA]</scope>
    <source>
        <strain evidence="18 19">YIM 48816</strain>
    </source>
</reference>
<dbReference type="AlphaFoldDB" id="A0A6L3STZ9"/>
<feature type="binding site" evidence="12">
    <location>
        <begin position="231"/>
        <end position="233"/>
    </location>
    <ligand>
        <name>L-serine</name>
        <dbReference type="ChEBI" id="CHEBI:33384"/>
    </ligand>
</feature>
<feature type="binding site" evidence="13">
    <location>
        <position position="231"/>
    </location>
    <ligand>
        <name>L-serine</name>
        <dbReference type="ChEBI" id="CHEBI:33384"/>
    </ligand>
</feature>
<comment type="subunit">
    <text evidence="12">Homodimer. The tRNA molecule binds across the dimer.</text>
</comment>
<dbReference type="InterPro" id="IPR006195">
    <property type="entry name" value="aa-tRNA-synth_II"/>
</dbReference>
<dbReference type="Pfam" id="PF02403">
    <property type="entry name" value="Seryl_tRNA_N"/>
    <property type="match status" value="1"/>
</dbReference>
<evidence type="ECO:0000313" key="18">
    <source>
        <dbReference type="EMBL" id="KAB1077067.1"/>
    </source>
</evidence>
<dbReference type="PANTHER" id="PTHR43697:SF1">
    <property type="entry name" value="SERINE--TRNA LIGASE"/>
    <property type="match status" value="1"/>
</dbReference>
<feature type="region of interest" description="Disordered" evidence="16">
    <location>
        <begin position="427"/>
        <end position="446"/>
    </location>
</feature>
<feature type="binding site" evidence="13">
    <location>
        <position position="383"/>
    </location>
    <ligand>
        <name>L-serine</name>
        <dbReference type="ChEBI" id="CHEBI:33384"/>
    </ligand>
</feature>
<dbReference type="PRINTS" id="PR00981">
    <property type="entry name" value="TRNASYNTHSER"/>
</dbReference>
<dbReference type="GO" id="GO:0004828">
    <property type="term" value="F:serine-tRNA ligase activity"/>
    <property type="evidence" value="ECO:0007669"/>
    <property type="project" value="UniProtKB-UniRule"/>
</dbReference>
<dbReference type="PROSITE" id="PS50862">
    <property type="entry name" value="AA_TRNA_LIGASE_II"/>
    <property type="match status" value="1"/>
</dbReference>
<keyword evidence="15" id="KW-0175">Coiled coil</keyword>
<feature type="domain" description="Aminoacyl-transfer RNA synthetases class-II family profile" evidence="17">
    <location>
        <begin position="173"/>
        <end position="410"/>
    </location>
</feature>
<evidence type="ECO:0000256" key="9">
    <source>
        <dbReference type="ARBA" id="ARBA00023146"/>
    </source>
</evidence>
<dbReference type="CDD" id="cd00770">
    <property type="entry name" value="SerRS_core"/>
    <property type="match status" value="1"/>
</dbReference>
<comment type="domain">
    <text evidence="12">Consists of two distinct domains, a catalytic core and a N-terminal extension that is involved in tRNA binding.</text>
</comment>
<feature type="binding site" evidence="12">
    <location>
        <position position="385"/>
    </location>
    <ligand>
        <name>L-serine</name>
        <dbReference type="ChEBI" id="CHEBI:33384"/>
    </ligand>
</feature>
<keyword evidence="5 12" id="KW-0436">Ligase</keyword>
<dbReference type="InterPro" id="IPR010978">
    <property type="entry name" value="tRNA-bd_arm"/>
</dbReference>
<keyword evidence="4 12" id="KW-0963">Cytoplasm</keyword>
<sequence>MHDIRAIRDNPAAFDLDLQRRGLAPLSGELLALDDARKAAVSAAQANQERRNALAKEIGAAKKAKDEARAREFMEEVARLKAEAPELETQQGEAAKILDARLAAIPNRPNPDVPEGADEHGNVEYRRFEPTHPWLEKGRQHFEIGEASGLMDFEAAARLSGSRFVVLKGQLARLERALGQFMLDLHTSEHGYTEVAPPILVRDEAMFGTAQLPKFRDDQFAAGDGYWLIPTAEVPLTNLVREAILAEDELPLRFTALTPCFRAEAGAAGRDTRGMLRQHQFNKVELVSITAPEKSAEEHERMLACAEAVLKALELPFRVMTLCTGDMGFASQKTYDIEVWMPGQETYREISSCSVCGDFQARRMNARFRPKEGKGVQFVHTLNGSGVAVGRALIAVMENYQNPDGSVTIPSALQPYMGGLTRIEAPAAKDAAKDPAKDAAKEGTKS</sequence>
<evidence type="ECO:0000256" key="1">
    <source>
        <dbReference type="ARBA" id="ARBA00004496"/>
    </source>
</evidence>
<dbReference type="GO" id="GO:0005524">
    <property type="term" value="F:ATP binding"/>
    <property type="evidence" value="ECO:0007669"/>
    <property type="project" value="UniProtKB-UniRule"/>
</dbReference>
<evidence type="ECO:0000256" key="16">
    <source>
        <dbReference type="SAM" id="MobiDB-lite"/>
    </source>
</evidence>
<keyword evidence="7 12" id="KW-0067">ATP-binding</keyword>
<keyword evidence="19" id="KW-1185">Reference proteome</keyword>
<evidence type="ECO:0000259" key="17">
    <source>
        <dbReference type="PROSITE" id="PS50862"/>
    </source>
</evidence>
<evidence type="ECO:0000256" key="2">
    <source>
        <dbReference type="ARBA" id="ARBA00005045"/>
    </source>
</evidence>
<comment type="pathway">
    <text evidence="2 12">Aminoacyl-tRNA biosynthesis; selenocysteinyl-tRNA(Sec) biosynthesis; L-seryl-tRNA(Sec) from L-serine and tRNA(Sec): step 1/1.</text>
</comment>
<dbReference type="UniPathway" id="UPA00906">
    <property type="reaction ID" value="UER00895"/>
</dbReference>
<dbReference type="Gene3D" id="1.10.287.40">
    <property type="entry name" value="Serine-tRNA synthetase, tRNA binding domain"/>
    <property type="match status" value="1"/>
</dbReference>
<dbReference type="PANTHER" id="PTHR43697">
    <property type="entry name" value="SERYL-TRNA SYNTHETASE"/>
    <property type="match status" value="1"/>
</dbReference>
<proteinExistence type="inferred from homology"/>
<comment type="similarity">
    <text evidence="3 12">Belongs to the class-II aminoacyl-tRNA synthetase family. Type-1 seryl-tRNA synthetase subfamily.</text>
</comment>
<dbReference type="Gene3D" id="3.30.930.10">
    <property type="entry name" value="Bira Bifunctional Protein, Domain 2"/>
    <property type="match status" value="1"/>
</dbReference>
<feature type="binding site" evidence="13">
    <location>
        <position position="262"/>
    </location>
    <ligand>
        <name>L-serine</name>
        <dbReference type="ChEBI" id="CHEBI:33384"/>
    </ligand>
</feature>
<gene>
    <name evidence="12 18" type="primary">serS</name>
    <name evidence="18" type="ORF">F6X53_20550</name>
</gene>
<feature type="binding site" evidence="12 13">
    <location>
        <position position="285"/>
    </location>
    <ligand>
        <name>L-serine</name>
        <dbReference type="ChEBI" id="CHEBI:33384"/>
    </ligand>
</feature>
<evidence type="ECO:0000313" key="19">
    <source>
        <dbReference type="Proteomes" id="UP000474159"/>
    </source>
</evidence>
<feature type="compositionally biased region" description="Basic and acidic residues" evidence="16">
    <location>
        <begin position="430"/>
        <end position="446"/>
    </location>
</feature>
<protein>
    <recommendedName>
        <fullName evidence="12">Serine--tRNA ligase</fullName>
        <ecNumber evidence="12">6.1.1.11</ecNumber>
    </recommendedName>
    <alternativeName>
        <fullName evidence="12">Seryl-tRNA synthetase</fullName>
        <shortName evidence="12">SerRS</shortName>
    </alternativeName>
    <alternativeName>
        <fullName evidence="12">Seryl-tRNA(Ser/Sec) synthetase</fullName>
    </alternativeName>
</protein>
<dbReference type="InterPro" id="IPR002314">
    <property type="entry name" value="aa-tRNA-synt_IIb"/>
</dbReference>
<dbReference type="Proteomes" id="UP000474159">
    <property type="component" value="Unassembled WGS sequence"/>
</dbReference>
<dbReference type="GO" id="GO:0016260">
    <property type="term" value="P:selenocysteine biosynthetic process"/>
    <property type="evidence" value="ECO:0007669"/>
    <property type="project" value="UniProtKB-UniRule"/>
</dbReference>
<comment type="subcellular location">
    <subcellularLocation>
        <location evidence="1 12">Cytoplasm</location>
    </subcellularLocation>
</comment>
<dbReference type="InterPro" id="IPR042103">
    <property type="entry name" value="SerRS_1_N_sf"/>
</dbReference>
<keyword evidence="9 12" id="KW-0030">Aminoacyl-tRNA synthetase</keyword>
<dbReference type="GO" id="GO:0006434">
    <property type="term" value="P:seryl-tRNA aminoacylation"/>
    <property type="evidence" value="ECO:0007669"/>
    <property type="project" value="UniProtKB-UniRule"/>
</dbReference>
<dbReference type="SUPFAM" id="SSF55681">
    <property type="entry name" value="Class II aaRS and biotin synthetases"/>
    <property type="match status" value="1"/>
</dbReference>
<evidence type="ECO:0000256" key="8">
    <source>
        <dbReference type="ARBA" id="ARBA00022917"/>
    </source>
</evidence>
<dbReference type="NCBIfam" id="TIGR00414">
    <property type="entry name" value="serS"/>
    <property type="match status" value="1"/>
</dbReference>
<comment type="catalytic activity">
    <reaction evidence="10 12">
        <text>tRNA(Sec) + L-serine + ATP = L-seryl-tRNA(Sec) + AMP + diphosphate + H(+)</text>
        <dbReference type="Rhea" id="RHEA:42580"/>
        <dbReference type="Rhea" id="RHEA-COMP:9742"/>
        <dbReference type="Rhea" id="RHEA-COMP:10128"/>
        <dbReference type="ChEBI" id="CHEBI:15378"/>
        <dbReference type="ChEBI" id="CHEBI:30616"/>
        <dbReference type="ChEBI" id="CHEBI:33019"/>
        <dbReference type="ChEBI" id="CHEBI:33384"/>
        <dbReference type="ChEBI" id="CHEBI:78442"/>
        <dbReference type="ChEBI" id="CHEBI:78533"/>
        <dbReference type="ChEBI" id="CHEBI:456215"/>
        <dbReference type="EC" id="6.1.1.11"/>
    </reaction>
</comment>
<dbReference type="InterPro" id="IPR015866">
    <property type="entry name" value="Ser-tRNA-synth_1_N"/>
</dbReference>
<dbReference type="GO" id="GO:0005737">
    <property type="term" value="C:cytoplasm"/>
    <property type="evidence" value="ECO:0007669"/>
    <property type="project" value="UniProtKB-SubCell"/>
</dbReference>
<dbReference type="InterPro" id="IPR033729">
    <property type="entry name" value="SerRS_core"/>
</dbReference>
<comment type="caution">
    <text evidence="12">Lacks conserved residue(s) required for the propagation of feature annotation.</text>
</comment>
<evidence type="ECO:0000256" key="13">
    <source>
        <dbReference type="PIRSR" id="PIRSR001529-1"/>
    </source>
</evidence>
<feature type="binding site" evidence="12 14">
    <location>
        <begin position="349"/>
        <end position="352"/>
    </location>
    <ligand>
        <name>ATP</name>
        <dbReference type="ChEBI" id="CHEBI:30616"/>
    </ligand>
</feature>
<evidence type="ECO:0000256" key="15">
    <source>
        <dbReference type="SAM" id="Coils"/>
    </source>
</evidence>
<dbReference type="HAMAP" id="MF_00176">
    <property type="entry name" value="Ser_tRNA_synth_type1"/>
    <property type="match status" value="1"/>
</dbReference>
<keyword evidence="6 12" id="KW-0547">Nucleotide-binding</keyword>
<dbReference type="Pfam" id="PF00587">
    <property type="entry name" value="tRNA-synt_2b"/>
    <property type="match status" value="1"/>
</dbReference>
<organism evidence="18 19">
    <name type="scientific">Methylobacterium soli</name>
    <dbReference type="NCBI Taxonomy" id="553447"/>
    <lineage>
        <taxon>Bacteria</taxon>
        <taxon>Pseudomonadati</taxon>
        <taxon>Pseudomonadota</taxon>
        <taxon>Alphaproteobacteria</taxon>
        <taxon>Hyphomicrobiales</taxon>
        <taxon>Methylobacteriaceae</taxon>
        <taxon>Methylobacterium</taxon>
    </lineage>
</organism>
<keyword evidence="8 12" id="KW-0648">Protein biosynthesis</keyword>
<dbReference type="InterPro" id="IPR045864">
    <property type="entry name" value="aa-tRNA-synth_II/BPL/LPL"/>
</dbReference>
<dbReference type="RefSeq" id="WP_151002084.1">
    <property type="nucleotide sequence ID" value="NZ_VZZK01000024.1"/>
</dbReference>
<evidence type="ECO:0000256" key="11">
    <source>
        <dbReference type="ARBA" id="ARBA00048823"/>
    </source>
</evidence>
<evidence type="ECO:0000256" key="4">
    <source>
        <dbReference type="ARBA" id="ARBA00022490"/>
    </source>
</evidence>
<comment type="caution">
    <text evidence="18">The sequence shown here is derived from an EMBL/GenBank/DDBJ whole genome shotgun (WGS) entry which is preliminary data.</text>
</comment>
<evidence type="ECO:0000256" key="14">
    <source>
        <dbReference type="PIRSR" id="PIRSR001529-2"/>
    </source>
</evidence>
<evidence type="ECO:0000256" key="10">
    <source>
        <dbReference type="ARBA" id="ARBA00047929"/>
    </source>
</evidence>
<dbReference type="InterPro" id="IPR002317">
    <property type="entry name" value="Ser-tRNA-ligase_type_1"/>
</dbReference>
<evidence type="ECO:0000256" key="5">
    <source>
        <dbReference type="ARBA" id="ARBA00022598"/>
    </source>
</evidence>